<dbReference type="InterPro" id="IPR004438">
    <property type="entry name" value="Peptidase_M3B"/>
</dbReference>
<dbReference type="Gene3D" id="1.10.1370.20">
    <property type="entry name" value="Oligoendopeptidase f, C-terminal domain"/>
    <property type="match status" value="1"/>
</dbReference>
<keyword evidence="2 6" id="KW-0479">Metal-binding</keyword>
<name>A0A372LER7_9BACI</name>
<dbReference type="RefSeq" id="WP_117320965.1">
    <property type="nucleotide sequence ID" value="NZ_QVTD01000003.1"/>
</dbReference>
<dbReference type="EC" id="3.4.24.-" evidence="6"/>
<dbReference type="InterPro" id="IPR013647">
    <property type="entry name" value="OligopepF_N_dom"/>
</dbReference>
<comment type="similarity">
    <text evidence="6">Belongs to the peptidase M3B family.</text>
</comment>
<evidence type="ECO:0000313" key="9">
    <source>
        <dbReference type="EMBL" id="RFU64790.1"/>
    </source>
</evidence>
<keyword evidence="3 6" id="KW-0378">Hydrolase</keyword>
<dbReference type="OrthoDB" id="9766487at2"/>
<evidence type="ECO:0000256" key="6">
    <source>
        <dbReference type="RuleBase" id="RU368091"/>
    </source>
</evidence>
<keyword evidence="1 6" id="KW-0645">Protease</keyword>
<dbReference type="PANTHER" id="PTHR11804:SF84">
    <property type="entry name" value="SACCHAROLYSIN"/>
    <property type="match status" value="1"/>
</dbReference>
<dbReference type="GO" id="GO:0004222">
    <property type="term" value="F:metalloendopeptidase activity"/>
    <property type="evidence" value="ECO:0007669"/>
    <property type="project" value="UniProtKB-UniRule"/>
</dbReference>
<dbReference type="NCBIfam" id="TIGR00181">
    <property type="entry name" value="pepF"/>
    <property type="match status" value="1"/>
</dbReference>
<organism evidence="9 10">
    <name type="scientific">Peribacillus glennii</name>
    <dbReference type="NCBI Taxonomy" id="2303991"/>
    <lineage>
        <taxon>Bacteria</taxon>
        <taxon>Bacillati</taxon>
        <taxon>Bacillota</taxon>
        <taxon>Bacilli</taxon>
        <taxon>Bacillales</taxon>
        <taxon>Bacillaceae</taxon>
        <taxon>Peribacillus</taxon>
    </lineage>
</organism>
<comment type="function">
    <text evidence="6">Has oligopeptidase activity and degrades a variety of small bioactive peptides.</text>
</comment>
<protein>
    <recommendedName>
        <fullName evidence="6">Oligopeptidase F</fullName>
        <ecNumber evidence="6">3.4.24.-</ecNumber>
    </recommendedName>
</protein>
<evidence type="ECO:0000256" key="1">
    <source>
        <dbReference type="ARBA" id="ARBA00022670"/>
    </source>
</evidence>
<evidence type="ECO:0000313" key="10">
    <source>
        <dbReference type="Proteomes" id="UP000262939"/>
    </source>
</evidence>
<feature type="domain" description="Oligopeptidase F N-terminal" evidence="8">
    <location>
        <begin position="114"/>
        <end position="182"/>
    </location>
</feature>
<accession>A0A372LER7</accession>
<dbReference type="Pfam" id="PF08439">
    <property type="entry name" value="Peptidase_M3_N"/>
    <property type="match status" value="1"/>
</dbReference>
<dbReference type="Gene3D" id="1.20.140.70">
    <property type="entry name" value="Oligopeptidase f, N-terminal domain"/>
    <property type="match status" value="1"/>
</dbReference>
<gene>
    <name evidence="9" type="primary">pepF</name>
    <name evidence="9" type="ORF">D0466_02370</name>
</gene>
<sequence length="598" mass="68641">MKTYQSRQEVPEKERWDLTDIYESKSDWEQDYSRIGKMAEELNSFDGRLSEAFGLYSYLCKSEELSLLYRKVYAYAMLQVDCDTREAATQALLDRASQLGQKITAANSFFMPYLLSLEEETLKSYIAEVEGLKYFEEELLDSYRYKEHVLRKDQEEILSQIGEALSAPQKTFGMLNNADIKFGDVTDEYGKKIELTRGLYSKLIEHEDRGKRKEAYKAYYKPYIQMKNTIASTLSAAVKNNVLLSKMRNYPSAIEKSLFSDKVPLQVYENLIKATKENVDPMHKYLDVRKKTLGLEELRQYDLSVPLVKGIKQEIAYDEAYETMINALKPLGKDYTDTLSGFKEKRYIDVRETPGKRTGAYNLGIYGVHPYILLNHQDDLDSLFTLAHECGHAMHSYYSSKHQPQITAGYSIFVAEVASTVNEILLIHYLLNTTDNKLMKKHLLNHFIDGFKGTFFTQVMFAEFEKTVHEKAAEGEPLHAEAFNSIYENLFKEYNGSGLLVLDEEVKYGWSRIPHFYRPFYVYKYATGYASALHIADRILSGDQGTLNSYLEFLKSGSSDYPLELLRKTGVDLTTPEPIQGALAIFGGLVDEFALVMD</sequence>
<evidence type="ECO:0000256" key="5">
    <source>
        <dbReference type="ARBA" id="ARBA00023049"/>
    </source>
</evidence>
<comment type="cofactor">
    <cofactor evidence="6">
        <name>Zn(2+)</name>
        <dbReference type="ChEBI" id="CHEBI:29105"/>
    </cofactor>
    <text evidence="6">Binds 1 zinc ion.</text>
</comment>
<dbReference type="CDD" id="cd09608">
    <property type="entry name" value="M3B_PepF"/>
    <property type="match status" value="1"/>
</dbReference>
<dbReference type="InterPro" id="IPR001567">
    <property type="entry name" value="Pept_M3A_M3B_dom"/>
</dbReference>
<dbReference type="Gene3D" id="1.10.287.830">
    <property type="entry name" value="putative peptidase helix hairpin domain like"/>
    <property type="match status" value="1"/>
</dbReference>
<dbReference type="Proteomes" id="UP000262939">
    <property type="component" value="Unassembled WGS sequence"/>
</dbReference>
<dbReference type="InterPro" id="IPR045090">
    <property type="entry name" value="Pept_M3A_M3B"/>
</dbReference>
<dbReference type="SUPFAM" id="SSF55486">
    <property type="entry name" value="Metalloproteases ('zincins'), catalytic domain"/>
    <property type="match status" value="1"/>
</dbReference>
<evidence type="ECO:0000259" key="8">
    <source>
        <dbReference type="Pfam" id="PF08439"/>
    </source>
</evidence>
<proteinExistence type="inferred from homology"/>
<evidence type="ECO:0000259" key="7">
    <source>
        <dbReference type="Pfam" id="PF01432"/>
    </source>
</evidence>
<evidence type="ECO:0000256" key="2">
    <source>
        <dbReference type="ARBA" id="ARBA00022723"/>
    </source>
</evidence>
<dbReference type="Pfam" id="PF01432">
    <property type="entry name" value="Peptidase_M3"/>
    <property type="match status" value="1"/>
</dbReference>
<evidence type="ECO:0000256" key="4">
    <source>
        <dbReference type="ARBA" id="ARBA00022833"/>
    </source>
</evidence>
<dbReference type="AlphaFoldDB" id="A0A372LER7"/>
<dbReference type="PANTHER" id="PTHR11804">
    <property type="entry name" value="PROTEASE M3 THIMET OLIGOPEPTIDASE-RELATED"/>
    <property type="match status" value="1"/>
</dbReference>
<dbReference type="EMBL" id="QVTD01000003">
    <property type="protein sequence ID" value="RFU64790.1"/>
    <property type="molecule type" value="Genomic_DNA"/>
</dbReference>
<dbReference type="GO" id="GO:0006508">
    <property type="term" value="P:proteolysis"/>
    <property type="evidence" value="ECO:0007669"/>
    <property type="project" value="UniProtKB-KW"/>
</dbReference>
<feature type="domain" description="Peptidase M3A/M3B catalytic" evidence="7">
    <location>
        <begin position="203"/>
        <end position="584"/>
    </location>
</feature>
<keyword evidence="5 6" id="KW-0482">Metalloprotease</keyword>
<dbReference type="GO" id="GO:0046872">
    <property type="term" value="F:metal ion binding"/>
    <property type="evidence" value="ECO:0007669"/>
    <property type="project" value="UniProtKB-UniRule"/>
</dbReference>
<reference evidence="9 10" key="1">
    <citation type="submission" date="2018-08" db="EMBL/GenBank/DDBJ databases">
        <title>Bacillus chawlae sp. nov., Bacillus glennii sp. nov., and Bacillus saganii sp. nov. Isolated from the Vehicle Assembly Building at Kennedy Space Center where the Viking Spacecraft were Assembled.</title>
        <authorList>
            <person name="Seuylemezian A."/>
            <person name="Vaishampayan P."/>
        </authorList>
    </citation>
    <scope>NUCLEOTIDE SEQUENCE [LARGE SCALE GENOMIC DNA]</scope>
    <source>
        <strain evidence="9 10">V44-8</strain>
    </source>
</reference>
<dbReference type="InterPro" id="IPR042088">
    <property type="entry name" value="OligoPept_F_C"/>
</dbReference>
<evidence type="ECO:0000256" key="3">
    <source>
        <dbReference type="ARBA" id="ARBA00022801"/>
    </source>
</evidence>
<comment type="caution">
    <text evidence="9">The sequence shown here is derived from an EMBL/GenBank/DDBJ whole genome shotgun (WGS) entry which is preliminary data.</text>
</comment>
<keyword evidence="4 6" id="KW-0862">Zinc</keyword>
<dbReference type="GO" id="GO:0006518">
    <property type="term" value="P:peptide metabolic process"/>
    <property type="evidence" value="ECO:0007669"/>
    <property type="project" value="TreeGrafter"/>
</dbReference>
<keyword evidence="10" id="KW-1185">Reference proteome</keyword>